<evidence type="ECO:0000313" key="2">
    <source>
        <dbReference type="EMBL" id="OAD08319.1"/>
    </source>
</evidence>
<reference evidence="2 3" key="1">
    <citation type="submission" date="2015-06" db="EMBL/GenBank/DDBJ databases">
        <title>Expansion of signal transduction pathways in fungi by whole-genome duplication.</title>
        <authorList>
            <consortium name="DOE Joint Genome Institute"/>
            <person name="Corrochano L.M."/>
            <person name="Kuo A."/>
            <person name="Marcet-Houben M."/>
            <person name="Polaino S."/>
            <person name="Salamov A."/>
            <person name="Villalobos J.M."/>
            <person name="Alvarez M.I."/>
            <person name="Avalos J."/>
            <person name="Benito E.P."/>
            <person name="Benoit I."/>
            <person name="Burger G."/>
            <person name="Camino L.P."/>
            <person name="Canovas D."/>
            <person name="Cerda-Olmedo E."/>
            <person name="Cheng J.-F."/>
            <person name="Dominguez A."/>
            <person name="Elias M."/>
            <person name="Eslava A.P."/>
            <person name="Glaser F."/>
            <person name="Grimwood J."/>
            <person name="Gutierrez G."/>
            <person name="Heitman J."/>
            <person name="Henrissat B."/>
            <person name="Iturriaga E.A."/>
            <person name="Lang B.F."/>
            <person name="Lavin J.L."/>
            <person name="Lee S."/>
            <person name="Li W."/>
            <person name="Lindquist E."/>
            <person name="Lopez-Garcia S."/>
            <person name="Luque E.M."/>
            <person name="Marcos A.T."/>
            <person name="Martin J."/>
            <person name="Mccluskey K."/>
            <person name="Medina H.R."/>
            <person name="Miralles-Duran A."/>
            <person name="Miyazaki A."/>
            <person name="Munoz-Torres E."/>
            <person name="Oguiza J.A."/>
            <person name="Ohm R."/>
            <person name="Olmedo M."/>
            <person name="Orejas M."/>
            <person name="Ortiz-Castellanos L."/>
            <person name="Pisabarro A.G."/>
            <person name="Rodriguez-Romero J."/>
            <person name="Ruiz-Herrera J."/>
            <person name="Ruiz-Vazquez R."/>
            <person name="Sanz C."/>
            <person name="Schackwitz W."/>
            <person name="Schmutz J."/>
            <person name="Shahriari M."/>
            <person name="Shelest E."/>
            <person name="Silva-Franco F."/>
            <person name="Soanes D."/>
            <person name="Syed K."/>
            <person name="Tagua V.G."/>
            <person name="Talbot N.J."/>
            <person name="Thon M."/>
            <person name="De Vries R.P."/>
            <person name="Wiebenga A."/>
            <person name="Yadav J.S."/>
            <person name="Braun E.L."/>
            <person name="Baker S."/>
            <person name="Garre V."/>
            <person name="Horwitz B."/>
            <person name="Torres-Martinez S."/>
            <person name="Idnurm A."/>
            <person name="Herrera-Estrella A."/>
            <person name="Gabaldon T."/>
            <person name="Grigoriev I.V."/>
        </authorList>
    </citation>
    <scope>NUCLEOTIDE SEQUENCE [LARGE SCALE GENOMIC DNA]</scope>
    <source>
        <strain evidence="2 3">CBS 277.49</strain>
    </source>
</reference>
<dbReference type="PANTHER" id="PTHR28094:SF1">
    <property type="entry name" value="MEIOTICALLY UP-REGULATED GENE 113 PROTEIN"/>
    <property type="match status" value="1"/>
</dbReference>
<dbReference type="Proteomes" id="UP000077051">
    <property type="component" value="Unassembled WGS sequence"/>
</dbReference>
<proteinExistence type="predicted"/>
<organism evidence="2 3">
    <name type="scientific">Mucor lusitanicus CBS 277.49</name>
    <dbReference type="NCBI Taxonomy" id="747725"/>
    <lineage>
        <taxon>Eukaryota</taxon>
        <taxon>Fungi</taxon>
        <taxon>Fungi incertae sedis</taxon>
        <taxon>Mucoromycota</taxon>
        <taxon>Mucoromycotina</taxon>
        <taxon>Mucoromycetes</taxon>
        <taxon>Mucorales</taxon>
        <taxon>Mucorineae</taxon>
        <taxon>Mucoraceae</taxon>
        <taxon>Mucor</taxon>
    </lineage>
</organism>
<dbReference type="AlphaFoldDB" id="A0A162RS09"/>
<evidence type="ECO:0000259" key="1">
    <source>
        <dbReference type="Pfam" id="PF10544"/>
    </source>
</evidence>
<dbReference type="PANTHER" id="PTHR28094">
    <property type="entry name" value="MEIOTICALLY UP-REGULATED GENE 113 PROTEIN"/>
    <property type="match status" value="1"/>
</dbReference>
<dbReference type="STRING" id="747725.A0A162RS09"/>
<keyword evidence="3" id="KW-1185">Reference proteome</keyword>
<dbReference type="VEuPathDB" id="FungiDB:MUCCIDRAFT_105278"/>
<accession>A0A162RS09</accession>
<dbReference type="InterPro" id="IPR018306">
    <property type="entry name" value="Phage_T5_Orf172_DNA-bd"/>
</dbReference>
<sequence length="431" mass="49617">MAAAALDDVHQDMTTETQQLPSLEPLLKTKVPGDIITVKGKSTMSHFKRCSGHKVRKAGQQCTRLVKIDIEQAEDKVYCYNHRLKPQNDKHPAALNKKVALSKQPINHAKRKKMVKQPVARLTTKELEQLVERIHNHAYSKEIQIEREPSAIIKKAKSRKQRVDHAKKKATVEQPAQMDLQQLEDTPVFHDPDLTRQNEEDALPTLEKMTLHEHHTDVAKEMVKESDIIHDCWQLWIGNHIAPNRKALIRQVMKDPVSARDKAGYIYGFLLEEGPRVSQAEHAYFKIGRAENPQRRMYQLTRACNFIPKVVEVIPKFSEKTSAQDREWIIPANGDVDTDDKDDDSSNAIETKCPMSHRVERLIHLELASQYQRAGFKCDACGSTHREWFRVDRRRHPNGEPMTDQELWDSDIRPIVLKWIQFGVVATALRS</sequence>
<dbReference type="EMBL" id="AMYB01000001">
    <property type="protein sequence ID" value="OAD08319.1"/>
    <property type="molecule type" value="Genomic_DNA"/>
</dbReference>
<dbReference type="Pfam" id="PF10544">
    <property type="entry name" value="T5orf172"/>
    <property type="match status" value="1"/>
</dbReference>
<protein>
    <recommendedName>
        <fullName evidence="1">Bacteriophage T5 Orf172 DNA-binding domain-containing protein</fullName>
    </recommendedName>
</protein>
<dbReference type="OrthoDB" id="2417614at2759"/>
<feature type="domain" description="Bacteriophage T5 Orf172 DNA-binding" evidence="1">
    <location>
        <begin position="278"/>
        <end position="394"/>
    </location>
</feature>
<name>A0A162RS09_MUCCL</name>
<comment type="caution">
    <text evidence="2">The sequence shown here is derived from an EMBL/GenBank/DDBJ whole genome shotgun (WGS) entry which is preliminary data.</text>
</comment>
<gene>
    <name evidence="2" type="ORF">MUCCIDRAFT_105278</name>
</gene>
<dbReference type="InterPro" id="IPR053006">
    <property type="entry name" value="Meiosis_regulatory"/>
</dbReference>
<evidence type="ECO:0000313" key="3">
    <source>
        <dbReference type="Proteomes" id="UP000077051"/>
    </source>
</evidence>